<dbReference type="Pfam" id="PF00271">
    <property type="entry name" value="Helicase_C"/>
    <property type="match status" value="1"/>
</dbReference>
<evidence type="ECO:0000313" key="4">
    <source>
        <dbReference type="Proteomes" id="UP000028511"/>
    </source>
</evidence>
<dbReference type="GO" id="GO:0016787">
    <property type="term" value="F:hydrolase activity"/>
    <property type="evidence" value="ECO:0007669"/>
    <property type="project" value="InterPro"/>
</dbReference>
<comment type="caution">
    <text evidence="3">The sequence shown here is derived from an EMBL/GenBank/DDBJ whole genome shotgun (WGS) entry which is preliminary data.</text>
</comment>
<dbReference type="InterPro" id="IPR001650">
    <property type="entry name" value="Helicase_C-like"/>
</dbReference>
<gene>
    <name evidence="3" type="ORF">XBP1_2850002</name>
</gene>
<dbReference type="GO" id="GO:0003677">
    <property type="term" value="F:DNA binding"/>
    <property type="evidence" value="ECO:0007669"/>
    <property type="project" value="InterPro"/>
</dbReference>
<dbReference type="RefSeq" id="WP_038218425.1">
    <property type="nucleotide sequence ID" value="NZ_CAWLWN010000241.1"/>
</dbReference>
<dbReference type="Proteomes" id="UP000028511">
    <property type="component" value="Unassembled WGS sequence"/>
</dbReference>
<dbReference type="InterPro" id="IPR027417">
    <property type="entry name" value="P-loop_NTPase"/>
</dbReference>
<dbReference type="InterPro" id="IPR006935">
    <property type="entry name" value="Helicase/UvrB_N"/>
</dbReference>
<dbReference type="PANTHER" id="PTHR47396">
    <property type="entry name" value="TYPE I RESTRICTION ENZYME ECOKI R PROTEIN"/>
    <property type="match status" value="1"/>
</dbReference>
<dbReference type="PANTHER" id="PTHR47396:SF1">
    <property type="entry name" value="ATP-DEPENDENT HELICASE IRC3-RELATED"/>
    <property type="match status" value="1"/>
</dbReference>
<dbReference type="EMBL" id="CBSW010000207">
    <property type="protein sequence ID" value="CDG97889.1"/>
    <property type="molecule type" value="Genomic_DNA"/>
</dbReference>
<protein>
    <recommendedName>
        <fullName evidence="2">Helicase ATP-binding domain-containing protein</fullName>
    </recommendedName>
</protein>
<dbReference type="Gene3D" id="3.40.50.300">
    <property type="entry name" value="P-loop containing nucleotide triphosphate hydrolases"/>
    <property type="match status" value="2"/>
</dbReference>
<dbReference type="InterPro" id="IPR050742">
    <property type="entry name" value="Helicase_Restrict-Modif_Enz"/>
</dbReference>
<feature type="compositionally biased region" description="Basic and acidic residues" evidence="1">
    <location>
        <begin position="354"/>
        <end position="373"/>
    </location>
</feature>
<dbReference type="InterPro" id="IPR014001">
    <property type="entry name" value="Helicase_ATP-bd"/>
</dbReference>
<evidence type="ECO:0000256" key="1">
    <source>
        <dbReference type="SAM" id="MobiDB-lite"/>
    </source>
</evidence>
<reference evidence="3" key="1">
    <citation type="submission" date="2013-07" db="EMBL/GenBank/DDBJ databases">
        <title>Sub-species coevolution in mutualistic symbiosis.</title>
        <authorList>
            <person name="Murfin K."/>
            <person name="Klassen J."/>
            <person name="Lee M."/>
            <person name="Forst S."/>
            <person name="Stock P."/>
            <person name="Goodrich-Blair H."/>
        </authorList>
    </citation>
    <scope>NUCLEOTIDE SEQUENCE [LARGE SCALE GENOMIC DNA]</scope>
    <source>
        <strain evidence="3">Puntauvense</strain>
    </source>
</reference>
<proteinExistence type="predicted"/>
<accession>A0A077NGJ6</accession>
<dbReference type="Pfam" id="PF04851">
    <property type="entry name" value="ResIII"/>
    <property type="match status" value="1"/>
</dbReference>
<dbReference type="SMART" id="SM00490">
    <property type="entry name" value="HELICc"/>
    <property type="match status" value="1"/>
</dbReference>
<dbReference type="AlphaFoldDB" id="A0A077NGJ6"/>
<sequence>MLEITPNFAQERGLSLLRQNWKQHRTFMVYSPTGSGKTGLAAFITDGYIFREMRVMFCVPYTILVDQTAAKFTEYGLPEREISYVWRDHPNYDPTRLIQIASADTIIRREFPDNIDLLIIDEAHLRRKRMLEIIRDSDFPVIGLSGTPFAPFLGHYYEKLIKPTTMKELIQRGDLSKYEFYAPTKPDLSGVKSNQSAEYGSDYKEAEIAEIMCGSDLVGDIVSNWLANGNNQPTICFCVTVSHANFVTVEFNRAGINADIITAETPHEERQIMIHRFEQGATKILVNVGCLLAGFDSDVRCIIYARPTKSEIRWAQALGRGLRTAPGKAACLIFDHSGTVHRLGYPDDIEYDELPSKNDGMKTRDSHREQEKREKLPKECSSCHYMKPAGVYVCPKCGFKPLTGEDVDVDTSRTIQKLSKKERIYTQAEKQSFYSQLKYYQNQRASQGKTISNGWVFYTFKEKFGVEPRGFHDTPQELTPEVSNFIRHKQISWAKSRKKAEQVQPSSNEQQEMRLEVAHQKVRDIREALGRPSHQGGTL</sequence>
<dbReference type="GO" id="GO:0005524">
    <property type="term" value="F:ATP binding"/>
    <property type="evidence" value="ECO:0007669"/>
    <property type="project" value="InterPro"/>
</dbReference>
<dbReference type="HOGENOM" id="CLU_014765_3_1_6"/>
<feature type="domain" description="Helicase ATP-binding" evidence="2">
    <location>
        <begin position="18"/>
        <end position="166"/>
    </location>
</feature>
<evidence type="ECO:0000313" key="3">
    <source>
        <dbReference type="EMBL" id="CDG97889.1"/>
    </source>
</evidence>
<dbReference type="GO" id="GO:0005829">
    <property type="term" value="C:cytosol"/>
    <property type="evidence" value="ECO:0007669"/>
    <property type="project" value="TreeGrafter"/>
</dbReference>
<feature type="region of interest" description="Disordered" evidence="1">
    <location>
        <begin position="353"/>
        <end position="373"/>
    </location>
</feature>
<dbReference type="SUPFAM" id="SSF52540">
    <property type="entry name" value="P-loop containing nucleoside triphosphate hydrolases"/>
    <property type="match status" value="1"/>
</dbReference>
<dbReference type="SMART" id="SM00487">
    <property type="entry name" value="DEXDc"/>
    <property type="match status" value="1"/>
</dbReference>
<dbReference type="PROSITE" id="PS51192">
    <property type="entry name" value="HELICASE_ATP_BIND_1"/>
    <property type="match status" value="1"/>
</dbReference>
<organism evidence="3 4">
    <name type="scientific">Xenorhabdus bovienii str. puntauvense</name>
    <dbReference type="NCBI Taxonomy" id="1398201"/>
    <lineage>
        <taxon>Bacteria</taxon>
        <taxon>Pseudomonadati</taxon>
        <taxon>Pseudomonadota</taxon>
        <taxon>Gammaproteobacteria</taxon>
        <taxon>Enterobacterales</taxon>
        <taxon>Morganellaceae</taxon>
        <taxon>Xenorhabdus</taxon>
    </lineage>
</organism>
<name>A0A077NGJ6_XENBV</name>
<evidence type="ECO:0000259" key="2">
    <source>
        <dbReference type="PROSITE" id="PS51192"/>
    </source>
</evidence>